<evidence type="ECO:0000256" key="6">
    <source>
        <dbReference type="ARBA" id="ARBA00022538"/>
    </source>
</evidence>
<proteinExistence type="inferred from homology"/>
<feature type="transmembrane region" description="Helical" evidence="12">
    <location>
        <begin position="246"/>
        <end position="265"/>
    </location>
</feature>
<keyword evidence="9 12" id="KW-1133">Transmembrane helix</keyword>
<feature type="transmembrane region" description="Helical" evidence="12">
    <location>
        <begin position="40"/>
        <end position="59"/>
    </location>
</feature>
<dbReference type="PIRSF" id="PIRSF006247">
    <property type="entry name" value="TrkH"/>
    <property type="match status" value="1"/>
</dbReference>
<feature type="transmembrane region" description="Helical" evidence="12">
    <location>
        <begin position="187"/>
        <end position="206"/>
    </location>
</feature>
<gene>
    <name evidence="13" type="ORF">HT576_00165</name>
    <name evidence="14" type="ORF">HTZ84_20885</name>
</gene>
<comment type="similarity">
    <text evidence="2">Belongs to the TrkH potassium transport family.</text>
</comment>
<dbReference type="PANTHER" id="PTHR32024">
    <property type="entry name" value="TRK SYSTEM POTASSIUM UPTAKE PROTEIN TRKG-RELATED"/>
    <property type="match status" value="1"/>
</dbReference>
<evidence type="ECO:0000256" key="3">
    <source>
        <dbReference type="ARBA" id="ARBA00022448"/>
    </source>
</evidence>
<evidence type="ECO:0000256" key="11">
    <source>
        <dbReference type="ARBA" id="ARBA00023136"/>
    </source>
</evidence>
<dbReference type="InterPro" id="IPR004772">
    <property type="entry name" value="TrkH"/>
</dbReference>
<comment type="caution">
    <text evidence="13">The sequence shown here is derived from an EMBL/GenBank/DDBJ whole genome shotgun (WGS) entry which is preliminary data.</text>
</comment>
<dbReference type="GO" id="GO:0015379">
    <property type="term" value="F:potassium:chloride symporter activity"/>
    <property type="evidence" value="ECO:0007669"/>
    <property type="project" value="InterPro"/>
</dbReference>
<reference evidence="13 16" key="1">
    <citation type="submission" date="2020-06" db="EMBL/GenBank/DDBJ databases">
        <title>Haloterrigena sp. nov., an extremely halophilic archaeon isolated from a saline sediment.</title>
        <authorList>
            <person name="Liu B.-B."/>
        </authorList>
    </citation>
    <scope>NUCLEOTIDE SEQUENCE</scope>
    <source>
        <strain evidence="13">SYSU A121-1</strain>
        <strain evidence="14 16">SYSU A558-1</strain>
    </source>
</reference>
<accession>A0A8J8GHT2</accession>
<dbReference type="Proteomes" id="UP001016761">
    <property type="component" value="Unassembled WGS sequence"/>
</dbReference>
<dbReference type="EMBL" id="JABURA010000001">
    <property type="protein sequence ID" value="NUB89445.1"/>
    <property type="molecule type" value="Genomic_DNA"/>
</dbReference>
<evidence type="ECO:0000256" key="10">
    <source>
        <dbReference type="ARBA" id="ARBA00023065"/>
    </source>
</evidence>
<dbReference type="EMBL" id="JABUQZ010000001">
    <property type="protein sequence ID" value="NUC74721.1"/>
    <property type="molecule type" value="Genomic_DNA"/>
</dbReference>
<evidence type="ECO:0000256" key="4">
    <source>
        <dbReference type="ARBA" id="ARBA00022475"/>
    </source>
</evidence>
<evidence type="ECO:0000313" key="16">
    <source>
        <dbReference type="Proteomes" id="UP001016761"/>
    </source>
</evidence>
<dbReference type="PANTHER" id="PTHR32024:SF2">
    <property type="entry name" value="TRK SYSTEM POTASSIUM UPTAKE PROTEIN TRKG-RELATED"/>
    <property type="match status" value="1"/>
</dbReference>
<dbReference type="GO" id="GO:0005886">
    <property type="term" value="C:plasma membrane"/>
    <property type="evidence" value="ECO:0007669"/>
    <property type="project" value="UniProtKB-SubCell"/>
</dbReference>
<keyword evidence="11 12" id="KW-0472">Membrane</keyword>
<feature type="transmembrane region" description="Helical" evidence="12">
    <location>
        <begin position="285"/>
        <end position="307"/>
    </location>
</feature>
<feature type="transmembrane region" description="Helical" evidence="12">
    <location>
        <begin position="483"/>
        <end position="509"/>
    </location>
</feature>
<keyword evidence="10" id="KW-0406">Ion transport</keyword>
<dbReference type="AlphaFoldDB" id="A0A8J8GHT2"/>
<evidence type="ECO:0000256" key="1">
    <source>
        <dbReference type="ARBA" id="ARBA00004429"/>
    </source>
</evidence>
<keyword evidence="6" id="KW-0633">Potassium transport</keyword>
<evidence type="ECO:0000256" key="12">
    <source>
        <dbReference type="SAM" id="Phobius"/>
    </source>
</evidence>
<feature type="transmembrane region" description="Helical" evidence="12">
    <location>
        <begin position="12"/>
        <end position="34"/>
    </location>
</feature>
<sequence>MDLHVDYRVSVSLVGTVLKYMTVPLFLPLAIAVIYGEPVLPFVVTILVALAVGLGFEELHSEPKLGRREGFLFVALTWLAVPLIGTLPYLVAGQGTIASPANALFESMSGFTTTGSTVLGEISVERHSRSVLMWRQLTQWLGGMGIIVLMVAILPQLSVGGTQLMEEEAPGFSIEQLTPGIRETARALWRIYIGFTVLAFGLYYALHAGGLAPNMDLYNAVAHALTTMPTGGFSPEARSVEAFSPAVQWAVMPFMLIAGTNFALFWHAFNGRSDRLFENAEFRSYVGMVGLVGAILTVFLVTGLGLAETPEFVGTISGNLEASARHALFQSLAFITTTGYASMDFNTWSEPTQTVLLFAMFLGGSVGSAAGSIKIVRWYVIQRVVRRELLTDVHPNAVVPIRVSGEVIDEETIHGLLAFTLLFLILFAVSTILIYFDTHRIEENLTALEVMSATIATLGNIGPGFGIVGPMNSFLPFSDAAKLYMVFLMWIGRLEILTVLVVLTPSYWWD</sequence>
<keyword evidence="3" id="KW-0813">Transport</keyword>
<dbReference type="RefSeq" id="WP_174682432.1">
    <property type="nucleotide sequence ID" value="NZ_JABUQZ010000001.1"/>
</dbReference>
<protein>
    <submittedName>
        <fullName evidence="13">TrkH family potassium uptake protein</fullName>
    </submittedName>
</protein>
<dbReference type="Proteomes" id="UP000728647">
    <property type="component" value="Unassembled WGS sequence"/>
</dbReference>
<evidence type="ECO:0000256" key="5">
    <source>
        <dbReference type="ARBA" id="ARBA00022519"/>
    </source>
</evidence>
<feature type="transmembrane region" description="Helical" evidence="12">
    <location>
        <begin position="355"/>
        <end position="380"/>
    </location>
</feature>
<organism evidence="13 15">
    <name type="scientific">Haloterrigena gelatinilytica</name>
    <dbReference type="NCBI Taxonomy" id="2741724"/>
    <lineage>
        <taxon>Archaea</taxon>
        <taxon>Methanobacteriati</taxon>
        <taxon>Methanobacteriota</taxon>
        <taxon>Stenosarchaea group</taxon>
        <taxon>Halobacteria</taxon>
        <taxon>Halobacteriales</taxon>
        <taxon>Natrialbaceae</taxon>
        <taxon>Haloterrigena</taxon>
    </lineage>
</organism>
<evidence type="ECO:0000256" key="2">
    <source>
        <dbReference type="ARBA" id="ARBA00009137"/>
    </source>
</evidence>
<evidence type="ECO:0000256" key="8">
    <source>
        <dbReference type="ARBA" id="ARBA00022958"/>
    </source>
</evidence>
<evidence type="ECO:0000313" key="13">
    <source>
        <dbReference type="EMBL" id="NUB89445.1"/>
    </source>
</evidence>
<keyword evidence="7 12" id="KW-0812">Transmembrane</keyword>
<evidence type="ECO:0000256" key="9">
    <source>
        <dbReference type="ARBA" id="ARBA00022989"/>
    </source>
</evidence>
<evidence type="ECO:0000313" key="14">
    <source>
        <dbReference type="EMBL" id="NUC74721.1"/>
    </source>
</evidence>
<feature type="transmembrane region" description="Helical" evidence="12">
    <location>
        <begin position="71"/>
        <end position="91"/>
    </location>
</feature>
<name>A0A8J8GHT2_9EURY</name>
<dbReference type="Pfam" id="PF02386">
    <property type="entry name" value="TrkH"/>
    <property type="match status" value="1"/>
</dbReference>
<evidence type="ECO:0000256" key="7">
    <source>
        <dbReference type="ARBA" id="ARBA00022692"/>
    </source>
</evidence>
<keyword evidence="4" id="KW-1003">Cell membrane</keyword>
<keyword evidence="8" id="KW-0630">Potassium</keyword>
<keyword evidence="5" id="KW-0997">Cell inner membrane</keyword>
<feature type="transmembrane region" description="Helical" evidence="12">
    <location>
        <begin position="448"/>
        <end position="471"/>
    </location>
</feature>
<dbReference type="OrthoDB" id="111943at2157"/>
<evidence type="ECO:0000313" key="15">
    <source>
        <dbReference type="Proteomes" id="UP000728647"/>
    </source>
</evidence>
<comment type="subcellular location">
    <subcellularLocation>
        <location evidence="1">Cell inner membrane</location>
        <topology evidence="1">Multi-pass membrane protein</topology>
    </subcellularLocation>
</comment>
<dbReference type="InterPro" id="IPR003445">
    <property type="entry name" value="Cat_transpt"/>
</dbReference>
<feature type="transmembrane region" description="Helical" evidence="12">
    <location>
        <begin position="137"/>
        <end position="155"/>
    </location>
</feature>
<feature type="transmembrane region" description="Helical" evidence="12">
    <location>
        <begin position="413"/>
        <end position="436"/>
    </location>
</feature>
<keyword evidence="16" id="KW-1185">Reference proteome</keyword>